<evidence type="ECO:0000313" key="10">
    <source>
        <dbReference type="EMBL" id="EIM19457.1"/>
    </source>
</evidence>
<dbReference type="KEGG" id="wse:WALSEDRAFT_70579"/>
<dbReference type="GeneID" id="18475761"/>
<protein>
    <recommendedName>
        <fullName evidence="1">isoleucine--tRNA ligase</fullName>
        <ecNumber evidence="1">6.1.1.5</ecNumber>
    </recommendedName>
    <alternativeName>
        <fullName evidence="7">Isoleucyl-tRNA synthetase</fullName>
    </alternativeName>
</protein>
<dbReference type="GO" id="GO:0004822">
    <property type="term" value="F:isoleucine-tRNA ligase activity"/>
    <property type="evidence" value="ECO:0007669"/>
    <property type="project" value="UniProtKB-EC"/>
</dbReference>
<dbReference type="InParanoid" id="I4Y665"/>
<dbReference type="Gene3D" id="1.10.10.830">
    <property type="entry name" value="Ile-tRNA synthetase CP2 domain-like"/>
    <property type="match status" value="1"/>
</dbReference>
<dbReference type="HOGENOM" id="CLU_001493_7_2_1"/>
<dbReference type="InterPro" id="IPR014729">
    <property type="entry name" value="Rossmann-like_a/b/a_fold"/>
</dbReference>
<dbReference type="SUPFAM" id="SSF52374">
    <property type="entry name" value="Nucleotidylyl transferase"/>
    <property type="match status" value="1"/>
</dbReference>
<dbReference type="InterPro" id="IPR002301">
    <property type="entry name" value="Ile-tRNA-ligase"/>
</dbReference>
<dbReference type="SUPFAM" id="SSF50677">
    <property type="entry name" value="ValRS/IleRS/LeuRS editing domain"/>
    <property type="match status" value="1"/>
</dbReference>
<dbReference type="InterPro" id="IPR002300">
    <property type="entry name" value="aa-tRNA-synth_Ia"/>
</dbReference>
<evidence type="ECO:0000256" key="6">
    <source>
        <dbReference type="ARBA" id="ARBA00023146"/>
    </source>
</evidence>
<dbReference type="GO" id="GO:0032543">
    <property type="term" value="P:mitochondrial translation"/>
    <property type="evidence" value="ECO:0007669"/>
    <property type="project" value="TreeGrafter"/>
</dbReference>
<dbReference type="OMA" id="PVYWGTE"/>
<dbReference type="EC" id="6.1.1.5" evidence="1"/>
<dbReference type="GO" id="GO:0006428">
    <property type="term" value="P:isoleucyl-tRNA aminoacylation"/>
    <property type="evidence" value="ECO:0007669"/>
    <property type="project" value="InterPro"/>
</dbReference>
<proteinExistence type="predicted"/>
<sequence length="882" mass="99093">MDHPMLTILKDIITRYNLLANNQIDYRPGWDCHGLPIELKSLSKLKTRDPLAVRTSAKQTALDGIDLQKREFNQFGLLADLYDSQSTYRTLDLDYELRQLRLFSQLLKQGLIFRAFKPVYWSPSSQTALAESELEYNDNHVSDSVYISFPLTTASEKLQQLDVKDVNLLCWTTTPWSLVGNMGVCVHPDLEYVIVEQLSSGNKYLIATERLEAMGEILGEIKQLATISGIDLAGSTYTPPFHAQNAAATSFPIITAKHVSADTGTGLVHTAAAHGHDDYIAVQQESKANKGVNDDNLHASISQSVNTPILNPVDHQGRFDSEQVRRICGQDDGSALDGLDCLGEGSKVIINLLESRGGWIVAKEKVKHRYPYDWRTKKPVLIRATSQWFANVDKLKERSIKALEDVNFIPSSGRHRLESFILGRSEWCISRQRAWGVPIPIIFDAATKEPLLDDEVIEHTLKVLSERGTNAWWTDPAKDFLPDGIDKDVVKGLDTMDVWFDSGTSWMCLDKRVGKPRADVYLEGSDQHRGWFQSSLLTAVAAGEGAPYKTLITHGMVVDELGRKMSKSLGNGLSPLDIINGTKSMPKYGIDVLRFWAASVEYTKDVPIGPTIIAQASDSLKKIRNAARFILGNLKAGEVSSTLLNEKELPLIDRWMLNQLHIFEKACRQAYDQHIFSKVVQTLLNFTSGPLATYFEITKDCLYNDSPNSHSRLQHIYVLQKTLDLLTKSVAPITPYLSEELNRHNKSTEESIFKSTWAVLQDDYTHEEAAEPASILLGWRNEVLNLLETLRSEKIIKTSLEATVDVFVGAECSEATRSVLDMMNEQLAKAFVVSSVQVHDVEDRSDVRFSVRRSEQEKCPRCWSFTKPQTKELCNRCIEVLN</sequence>
<dbReference type="Proteomes" id="UP000005242">
    <property type="component" value="Unassembled WGS sequence"/>
</dbReference>
<dbReference type="InterPro" id="IPR050081">
    <property type="entry name" value="Ile-tRNA_ligase"/>
</dbReference>
<name>I4Y665_WALMC</name>
<organism evidence="10 11">
    <name type="scientific">Wallemia mellicola (strain ATCC MYA-4683 / CBS 633.66)</name>
    <name type="common">Wallemia sebi (CBS 633.66)</name>
    <dbReference type="NCBI Taxonomy" id="671144"/>
    <lineage>
        <taxon>Eukaryota</taxon>
        <taxon>Fungi</taxon>
        <taxon>Dikarya</taxon>
        <taxon>Basidiomycota</taxon>
        <taxon>Wallemiomycotina</taxon>
        <taxon>Wallemiomycetes</taxon>
        <taxon>Wallemiales</taxon>
        <taxon>Wallemiaceae</taxon>
        <taxon>Wallemia</taxon>
    </lineage>
</organism>
<feature type="domain" description="Aminoacyl-tRNA synthetase class Ia" evidence="8">
    <location>
        <begin position="3"/>
        <end position="607"/>
    </location>
</feature>
<evidence type="ECO:0000256" key="1">
    <source>
        <dbReference type="ARBA" id="ARBA00013165"/>
    </source>
</evidence>
<keyword evidence="5" id="KW-0648">Protein biosynthesis</keyword>
<dbReference type="InterPro" id="IPR009080">
    <property type="entry name" value="tRNAsynth_Ia_anticodon-bd"/>
</dbReference>
<dbReference type="InterPro" id="IPR009008">
    <property type="entry name" value="Val/Leu/Ile-tRNA-synth_edit"/>
</dbReference>
<dbReference type="eggNOG" id="KOG0433">
    <property type="taxonomic scope" value="Eukaryota"/>
</dbReference>
<evidence type="ECO:0000259" key="9">
    <source>
        <dbReference type="Pfam" id="PF08264"/>
    </source>
</evidence>
<dbReference type="CDD" id="cd07960">
    <property type="entry name" value="Anticodon_Ia_Ile_BEm"/>
    <property type="match status" value="1"/>
</dbReference>
<dbReference type="OrthoDB" id="10264412at2759"/>
<dbReference type="GO" id="GO:0005739">
    <property type="term" value="C:mitochondrion"/>
    <property type="evidence" value="ECO:0007669"/>
    <property type="project" value="TreeGrafter"/>
</dbReference>
<keyword evidence="3" id="KW-0547">Nucleotide-binding</keyword>
<reference evidence="10 11" key="1">
    <citation type="journal article" date="2012" name="Fungal Genet. Biol.">
        <title>The genome of the xerotolerant mold Wallemia sebi reveals adaptations to osmotic stress and suggests cryptic sexual reproduction.</title>
        <authorList>
            <person name="Padamsee M."/>
            <person name="Kumar T.K.A."/>
            <person name="Riley R."/>
            <person name="Binder M."/>
            <person name="Boyd A."/>
            <person name="Calvo A.M."/>
            <person name="Furukawa K."/>
            <person name="Hesse C."/>
            <person name="Hohmann S."/>
            <person name="James T.Y."/>
            <person name="LaButti K."/>
            <person name="Lapidus A."/>
            <person name="Lindquist E."/>
            <person name="Lucas S."/>
            <person name="Miller K."/>
            <person name="Shantappa S."/>
            <person name="Grigoriev I.V."/>
            <person name="Hibbett D.S."/>
            <person name="McLaughlin D.J."/>
            <person name="Spatafora J.W."/>
            <person name="Aime M.C."/>
        </authorList>
    </citation>
    <scope>NUCLEOTIDE SEQUENCE [LARGE SCALE GENOMIC DNA]</scope>
    <source>
        <strain evidence="11">ATCC MYA-4683 / CBS 633.66</strain>
    </source>
</reference>
<dbReference type="Gene3D" id="3.90.740.10">
    <property type="entry name" value="Valyl/Leucyl/Isoleucyl-tRNA synthetase, editing domain"/>
    <property type="match status" value="1"/>
</dbReference>
<dbReference type="NCBIfam" id="TIGR00392">
    <property type="entry name" value="ileS"/>
    <property type="match status" value="1"/>
</dbReference>
<dbReference type="GO" id="GO:0000049">
    <property type="term" value="F:tRNA binding"/>
    <property type="evidence" value="ECO:0007669"/>
    <property type="project" value="InterPro"/>
</dbReference>
<dbReference type="Gene3D" id="1.10.730.20">
    <property type="match status" value="1"/>
</dbReference>
<keyword evidence="4" id="KW-0067">ATP-binding</keyword>
<dbReference type="GO" id="GO:0002161">
    <property type="term" value="F:aminoacyl-tRNA deacylase activity"/>
    <property type="evidence" value="ECO:0007669"/>
    <property type="project" value="InterPro"/>
</dbReference>
<dbReference type="PRINTS" id="PR00984">
    <property type="entry name" value="TRNASYNTHILE"/>
</dbReference>
<accession>I4Y665</accession>
<dbReference type="RefSeq" id="XP_006960489.1">
    <property type="nucleotide sequence ID" value="XM_006960427.1"/>
</dbReference>
<dbReference type="STRING" id="671144.I4Y665"/>
<evidence type="ECO:0000259" key="8">
    <source>
        <dbReference type="Pfam" id="PF00133"/>
    </source>
</evidence>
<dbReference type="Gene3D" id="3.40.50.620">
    <property type="entry name" value="HUPs"/>
    <property type="match status" value="2"/>
</dbReference>
<dbReference type="Pfam" id="PF08264">
    <property type="entry name" value="Anticodon_1"/>
    <property type="match status" value="1"/>
</dbReference>
<gene>
    <name evidence="10" type="ORF">WALSEDRAFT_70579</name>
</gene>
<dbReference type="PANTHER" id="PTHR42765">
    <property type="entry name" value="SOLEUCYL-TRNA SYNTHETASE"/>
    <property type="match status" value="1"/>
</dbReference>
<keyword evidence="11" id="KW-1185">Reference proteome</keyword>
<dbReference type="EMBL" id="JH668250">
    <property type="protein sequence ID" value="EIM19457.1"/>
    <property type="molecule type" value="Genomic_DNA"/>
</dbReference>
<dbReference type="AlphaFoldDB" id="I4Y665"/>
<keyword evidence="6 10" id="KW-0030">Aminoacyl-tRNA synthetase</keyword>
<evidence type="ECO:0000256" key="7">
    <source>
        <dbReference type="ARBA" id="ARBA00032665"/>
    </source>
</evidence>
<dbReference type="SUPFAM" id="SSF47323">
    <property type="entry name" value="Anticodon-binding domain of a subclass of class I aminoacyl-tRNA synthetases"/>
    <property type="match status" value="1"/>
</dbReference>
<evidence type="ECO:0000313" key="11">
    <source>
        <dbReference type="Proteomes" id="UP000005242"/>
    </source>
</evidence>
<evidence type="ECO:0000256" key="2">
    <source>
        <dbReference type="ARBA" id="ARBA00022598"/>
    </source>
</evidence>
<feature type="domain" description="Methionyl/Valyl/Leucyl/Isoleucyl-tRNA synthetase anticodon-binding" evidence="9">
    <location>
        <begin position="653"/>
        <end position="804"/>
    </location>
</feature>
<dbReference type="FunCoup" id="I4Y665">
    <property type="interactions" value="431"/>
</dbReference>
<evidence type="ECO:0000256" key="4">
    <source>
        <dbReference type="ARBA" id="ARBA00022840"/>
    </source>
</evidence>
<evidence type="ECO:0000256" key="5">
    <source>
        <dbReference type="ARBA" id="ARBA00022917"/>
    </source>
</evidence>
<dbReference type="InterPro" id="IPR033708">
    <property type="entry name" value="Anticodon_Ile_BEm"/>
</dbReference>
<dbReference type="InterPro" id="IPR013155">
    <property type="entry name" value="M/V/L/I-tRNA-synth_anticd-bd"/>
</dbReference>
<dbReference type="GO" id="GO:0005524">
    <property type="term" value="F:ATP binding"/>
    <property type="evidence" value="ECO:0007669"/>
    <property type="project" value="UniProtKB-KW"/>
</dbReference>
<evidence type="ECO:0000256" key="3">
    <source>
        <dbReference type="ARBA" id="ARBA00022741"/>
    </source>
</evidence>
<keyword evidence="2" id="KW-0436">Ligase</keyword>
<dbReference type="Pfam" id="PF00133">
    <property type="entry name" value="tRNA-synt_1"/>
    <property type="match status" value="1"/>
</dbReference>
<dbReference type="PANTHER" id="PTHR42765:SF1">
    <property type="entry name" value="ISOLEUCINE--TRNA LIGASE, MITOCHONDRIAL"/>
    <property type="match status" value="1"/>
</dbReference>